<gene>
    <name evidence="11" type="ORF">HGRIS_006632</name>
</gene>
<dbReference type="EMBL" id="JASNQZ010000010">
    <property type="protein sequence ID" value="KAL0952352.1"/>
    <property type="molecule type" value="Genomic_DNA"/>
</dbReference>
<evidence type="ECO:0000313" key="11">
    <source>
        <dbReference type="EMBL" id="KAL0952352.1"/>
    </source>
</evidence>
<sequence length="203" mass="21833">MPFLSREGVRHALLRTPKGSPSVDNAPRTRISAITSTNIASSNLALVPLLLGLPLTVVAAVGYAAYASGEVQLQPGFRATVAVYALAALLELACEPMHNHSVTELKTSVRVRAEGLGVGAKSLMTFSASFMTPGCPPNLLAPSLYLPLLEGRWHIASCSLSRTCIITETRYQVSVWPSYEMCLYLQSRFPVEDLPKPTSISTC</sequence>
<evidence type="ECO:0000256" key="10">
    <source>
        <dbReference type="RuleBase" id="RU365067"/>
    </source>
</evidence>
<comment type="caution">
    <text evidence="10">Lacks conserved residue(s) required for the propagation of feature annotation.</text>
</comment>
<dbReference type="PANTHER" id="PTHR13117:SF5">
    <property type="entry name" value="PROTEIN RFT1 HOMOLOG"/>
    <property type="match status" value="1"/>
</dbReference>
<evidence type="ECO:0000256" key="6">
    <source>
        <dbReference type="ARBA" id="ARBA00022989"/>
    </source>
</evidence>
<proteinExistence type="inferred from homology"/>
<comment type="function">
    <text evidence="9 10">Intramembrane glycolipid transporter that operates in the biosynthetic pathway of dolichol-linked oligosaccharides, the glycan precursors employed in protein asparagine (N)-glycosylation. The sequential addition of sugars to dolichol pyrophosphate produces dolichol-linked oligosaccharides containing fourteen sugars, including two GlcNAcs, nine mannoses and three glucoses. Once assembled, the oligosaccharide is transferred from the lipid to nascent proteins by oligosaccharyltransferases. The assembly of dolichol-linked oligosaccharides begins on the cytosolic side of the endoplasmic reticulum membrane and finishes in its lumen. RFT1 could mediate the translocation of the cytosolically oriented intermediate DolPP-GlcNAc2Man5, produced by ALG11, into the ER lumen where dolichol-linked oligosaccharides assembly continues. However, the intramembrane lipid transporter activity could not be confirmed in vitro.</text>
</comment>
<protein>
    <recommendedName>
        <fullName evidence="8 10">Man(5)GlcNAc(2)-PP-dolichol translocation protein RFT1</fullName>
    </recommendedName>
</protein>
<evidence type="ECO:0000313" key="12">
    <source>
        <dbReference type="Proteomes" id="UP001556367"/>
    </source>
</evidence>
<evidence type="ECO:0000256" key="3">
    <source>
        <dbReference type="ARBA" id="ARBA00010288"/>
    </source>
</evidence>
<keyword evidence="7 10" id="KW-0472">Membrane</keyword>
<comment type="pathway">
    <text evidence="2">Protein modification; protein glycosylation.</text>
</comment>
<dbReference type="Pfam" id="PF04506">
    <property type="entry name" value="Rft-1"/>
    <property type="match status" value="1"/>
</dbReference>
<keyword evidence="4 10" id="KW-0812">Transmembrane</keyword>
<evidence type="ECO:0000256" key="5">
    <source>
        <dbReference type="ARBA" id="ARBA00022824"/>
    </source>
</evidence>
<comment type="similarity">
    <text evidence="3 10">Belongs to the RFT1 family.</text>
</comment>
<dbReference type="PANTHER" id="PTHR13117">
    <property type="entry name" value="ENDOPLASMIC RETICULUM MULTISPAN TRANSMEMBRANE PROTEIN-RELATED"/>
    <property type="match status" value="1"/>
</dbReference>
<dbReference type="Proteomes" id="UP001556367">
    <property type="component" value="Unassembled WGS sequence"/>
</dbReference>
<keyword evidence="6 10" id="KW-1133">Transmembrane helix</keyword>
<keyword evidence="10" id="KW-0813">Transport</keyword>
<comment type="subcellular location">
    <subcellularLocation>
        <location evidence="1 10">Endoplasmic reticulum membrane</location>
        <topology evidence="1 10">Multi-pass membrane protein</topology>
    </subcellularLocation>
</comment>
<comment type="caution">
    <text evidence="11">The sequence shown here is derived from an EMBL/GenBank/DDBJ whole genome shotgun (WGS) entry which is preliminary data.</text>
</comment>
<feature type="transmembrane region" description="Helical" evidence="10">
    <location>
        <begin position="44"/>
        <end position="65"/>
    </location>
</feature>
<name>A0ABR3JA39_9AGAR</name>
<evidence type="ECO:0000256" key="2">
    <source>
        <dbReference type="ARBA" id="ARBA00004922"/>
    </source>
</evidence>
<keyword evidence="5 10" id="KW-0256">Endoplasmic reticulum</keyword>
<evidence type="ECO:0000256" key="4">
    <source>
        <dbReference type="ARBA" id="ARBA00022692"/>
    </source>
</evidence>
<evidence type="ECO:0000256" key="1">
    <source>
        <dbReference type="ARBA" id="ARBA00004477"/>
    </source>
</evidence>
<accession>A0ABR3JA39</accession>
<dbReference type="InterPro" id="IPR007594">
    <property type="entry name" value="RFT1"/>
</dbReference>
<keyword evidence="12" id="KW-1185">Reference proteome</keyword>
<evidence type="ECO:0000256" key="7">
    <source>
        <dbReference type="ARBA" id="ARBA00023136"/>
    </source>
</evidence>
<evidence type="ECO:0000256" key="9">
    <source>
        <dbReference type="ARBA" id="ARBA00045912"/>
    </source>
</evidence>
<evidence type="ECO:0000256" key="8">
    <source>
        <dbReference type="ARBA" id="ARBA00044793"/>
    </source>
</evidence>
<organism evidence="11 12">
    <name type="scientific">Hohenbuehelia grisea</name>
    <dbReference type="NCBI Taxonomy" id="104357"/>
    <lineage>
        <taxon>Eukaryota</taxon>
        <taxon>Fungi</taxon>
        <taxon>Dikarya</taxon>
        <taxon>Basidiomycota</taxon>
        <taxon>Agaricomycotina</taxon>
        <taxon>Agaricomycetes</taxon>
        <taxon>Agaricomycetidae</taxon>
        <taxon>Agaricales</taxon>
        <taxon>Pleurotineae</taxon>
        <taxon>Pleurotaceae</taxon>
        <taxon>Hohenbuehelia</taxon>
    </lineage>
</organism>
<reference evidence="12" key="1">
    <citation type="submission" date="2024-06" db="EMBL/GenBank/DDBJ databases">
        <title>Multi-omics analyses provide insights into the biosynthesis of the anticancer antibiotic pleurotin in Hohenbuehelia grisea.</title>
        <authorList>
            <person name="Weaver J.A."/>
            <person name="Alberti F."/>
        </authorList>
    </citation>
    <scope>NUCLEOTIDE SEQUENCE [LARGE SCALE GENOMIC DNA]</scope>
    <source>
        <strain evidence="12">T-177</strain>
    </source>
</reference>